<dbReference type="PRINTS" id="PR00143">
    <property type="entry name" value="CITRTSNTHASE"/>
</dbReference>
<comment type="catalytic activity">
    <reaction evidence="5">
        <text>oxaloacetate + acetyl-CoA + H2O = citrate + CoA + H(+)</text>
        <dbReference type="Rhea" id="RHEA:16845"/>
        <dbReference type="ChEBI" id="CHEBI:15377"/>
        <dbReference type="ChEBI" id="CHEBI:15378"/>
        <dbReference type="ChEBI" id="CHEBI:16452"/>
        <dbReference type="ChEBI" id="CHEBI:16947"/>
        <dbReference type="ChEBI" id="CHEBI:57287"/>
        <dbReference type="ChEBI" id="CHEBI:57288"/>
        <dbReference type="EC" id="2.3.3.16"/>
    </reaction>
</comment>
<dbReference type="InterPro" id="IPR016142">
    <property type="entry name" value="Citrate_synth-like_lrg_a-sub"/>
</dbReference>
<comment type="pathway">
    <text evidence="1">Carbohydrate metabolism; tricarboxylic acid cycle; isocitrate from oxaloacetate: step 1/2.</text>
</comment>
<evidence type="ECO:0000256" key="7">
    <source>
        <dbReference type="PIRSR" id="PIRSR001369-1"/>
    </source>
</evidence>
<dbReference type="PANTHER" id="PTHR11739">
    <property type="entry name" value="CITRATE SYNTHASE"/>
    <property type="match status" value="1"/>
</dbReference>
<dbReference type="OrthoDB" id="9800864at2"/>
<dbReference type="Proteomes" id="UP000184076">
    <property type="component" value="Unassembled WGS sequence"/>
</dbReference>
<protein>
    <recommendedName>
        <fullName evidence="6">Citrate synthase</fullName>
    </recommendedName>
</protein>
<dbReference type="CDD" id="cd06110">
    <property type="entry name" value="BSuCS-II_like"/>
    <property type="match status" value="1"/>
</dbReference>
<dbReference type="EMBL" id="FQVB01000019">
    <property type="protein sequence ID" value="SHF50870.1"/>
    <property type="molecule type" value="Genomic_DNA"/>
</dbReference>
<evidence type="ECO:0000256" key="1">
    <source>
        <dbReference type="ARBA" id="ARBA00004751"/>
    </source>
</evidence>
<dbReference type="GO" id="GO:0006099">
    <property type="term" value="P:tricarboxylic acid cycle"/>
    <property type="evidence" value="ECO:0007669"/>
    <property type="project" value="UniProtKB-UniPathway"/>
</dbReference>
<sequence length="397" mass="44514">MAEQTVRTKNIGLRGITVADTKISYIDGERGVLIYRGYKIEDLARNSTFPETAYLLLHEFLPTSQELESFEAKIREFRDLPAFVIEAMKTWPREAHPMDALQASIPLLAMADPDLADETREGNVAKAIRLIARVPAVVAAWHRIRRGLELPPPDDALTHAGNFLWQVFGKKPDEETARVMDVCLILHADHTFNASTFACREVVSTRAHMYAGVAAGVGALSGELHGGANARVMEMLQKIDRDGVTDIAAWVRERLDRKERIMGMGHAVYKTLDPRARILKELAFQLGEKTGQKKWPEMTEAIERAAMEELQRRGKTGIQPNVDFYSASVYHILGFPGDLMTCIFAVSRIAGWCAHIIEEKFGEAQGKPALYRPKAEYVGDYCGRMDCEYVPPEKRAK</sequence>
<evidence type="ECO:0000313" key="9">
    <source>
        <dbReference type="Proteomes" id="UP000184076"/>
    </source>
</evidence>
<dbReference type="AlphaFoldDB" id="A0A1M5C881"/>
<dbReference type="GO" id="GO:0005737">
    <property type="term" value="C:cytoplasm"/>
    <property type="evidence" value="ECO:0007669"/>
    <property type="project" value="InterPro"/>
</dbReference>
<dbReference type="RefSeq" id="WP_073039145.1">
    <property type="nucleotide sequence ID" value="NZ_FQVB01000019.1"/>
</dbReference>
<dbReference type="InterPro" id="IPR036969">
    <property type="entry name" value="Citrate_synthase_sf"/>
</dbReference>
<dbReference type="PIRSF" id="PIRSF001369">
    <property type="entry name" value="Citrate_synth"/>
    <property type="match status" value="1"/>
</dbReference>
<name>A0A1M5C881_9BACT</name>
<dbReference type="Gene3D" id="1.10.580.10">
    <property type="entry name" value="Citrate Synthase, domain 1"/>
    <property type="match status" value="1"/>
</dbReference>
<evidence type="ECO:0000256" key="5">
    <source>
        <dbReference type="ARBA" id="ARBA00049288"/>
    </source>
</evidence>
<dbReference type="Pfam" id="PF00285">
    <property type="entry name" value="Citrate_synt"/>
    <property type="match status" value="1"/>
</dbReference>
<dbReference type="Gene3D" id="1.10.230.10">
    <property type="entry name" value="Cytochrome P450-Terp, domain 2"/>
    <property type="match status" value="1"/>
</dbReference>
<keyword evidence="4 6" id="KW-0808">Transferase</keyword>
<dbReference type="STRING" id="1121391.SAMN02745206_02137"/>
<reference evidence="9" key="1">
    <citation type="submission" date="2016-11" db="EMBL/GenBank/DDBJ databases">
        <authorList>
            <person name="Varghese N."/>
            <person name="Submissions S."/>
        </authorList>
    </citation>
    <scope>NUCLEOTIDE SEQUENCE [LARGE SCALE GENOMIC DNA]</scope>
    <source>
        <strain evidence="9">DSM 9756</strain>
    </source>
</reference>
<proteinExistence type="inferred from homology"/>
<evidence type="ECO:0000256" key="4">
    <source>
        <dbReference type="ARBA" id="ARBA00022679"/>
    </source>
</evidence>
<dbReference type="InterPro" id="IPR011278">
    <property type="entry name" value="2-MeCitrate/Citrate_synth_II"/>
</dbReference>
<feature type="active site" evidence="7">
    <location>
        <position position="323"/>
    </location>
</feature>
<dbReference type="GO" id="GO:0036440">
    <property type="term" value="F:citrate synthase activity"/>
    <property type="evidence" value="ECO:0007669"/>
    <property type="project" value="UniProtKB-EC"/>
</dbReference>
<dbReference type="InterPro" id="IPR024176">
    <property type="entry name" value="Citrate_synthase_bac-typ"/>
</dbReference>
<dbReference type="GO" id="GO:0005975">
    <property type="term" value="P:carbohydrate metabolic process"/>
    <property type="evidence" value="ECO:0007669"/>
    <property type="project" value="TreeGrafter"/>
</dbReference>
<organism evidence="8 9">
    <name type="scientific">Desulfacinum infernum DSM 9756</name>
    <dbReference type="NCBI Taxonomy" id="1121391"/>
    <lineage>
        <taxon>Bacteria</taxon>
        <taxon>Pseudomonadati</taxon>
        <taxon>Thermodesulfobacteriota</taxon>
        <taxon>Syntrophobacteria</taxon>
        <taxon>Syntrophobacterales</taxon>
        <taxon>Syntrophobacteraceae</taxon>
        <taxon>Desulfacinum</taxon>
    </lineage>
</organism>
<keyword evidence="3" id="KW-0816">Tricarboxylic acid cycle</keyword>
<dbReference type="UniPathway" id="UPA00223">
    <property type="reaction ID" value="UER00717"/>
</dbReference>
<comment type="similarity">
    <text evidence="2 6">Belongs to the citrate synthase family.</text>
</comment>
<evidence type="ECO:0000313" key="8">
    <source>
        <dbReference type="EMBL" id="SHF50870.1"/>
    </source>
</evidence>
<evidence type="ECO:0000256" key="6">
    <source>
        <dbReference type="PIRNR" id="PIRNR001369"/>
    </source>
</evidence>
<dbReference type="InterPro" id="IPR016143">
    <property type="entry name" value="Citrate_synth-like_sm_a-sub"/>
</dbReference>
<feature type="active site" evidence="7">
    <location>
        <position position="266"/>
    </location>
</feature>
<dbReference type="SUPFAM" id="SSF48256">
    <property type="entry name" value="Citrate synthase"/>
    <property type="match status" value="1"/>
</dbReference>
<keyword evidence="9" id="KW-1185">Reference proteome</keyword>
<dbReference type="InterPro" id="IPR002020">
    <property type="entry name" value="Citrate_synthase"/>
</dbReference>
<gene>
    <name evidence="8" type="ORF">SAMN02745206_02137</name>
</gene>
<dbReference type="PANTHER" id="PTHR11739:SF4">
    <property type="entry name" value="CITRATE SYNTHASE, PEROXISOMAL"/>
    <property type="match status" value="1"/>
</dbReference>
<evidence type="ECO:0000256" key="3">
    <source>
        <dbReference type="ARBA" id="ARBA00022532"/>
    </source>
</evidence>
<dbReference type="NCBIfam" id="TIGR01800">
    <property type="entry name" value="cit_synth_II"/>
    <property type="match status" value="1"/>
</dbReference>
<evidence type="ECO:0000256" key="2">
    <source>
        <dbReference type="ARBA" id="ARBA00010566"/>
    </source>
</evidence>
<accession>A0A1M5C881</accession>